<dbReference type="AlphaFoldDB" id="A0A1Y5F9T6"/>
<evidence type="ECO:0000256" key="3">
    <source>
        <dbReference type="ARBA" id="ARBA00023004"/>
    </source>
</evidence>
<dbReference type="Proteomes" id="UP000196531">
    <property type="component" value="Unassembled WGS sequence"/>
</dbReference>
<evidence type="ECO:0000313" key="7">
    <source>
        <dbReference type="EMBL" id="OUR95429.1"/>
    </source>
</evidence>
<keyword evidence="2 4" id="KW-0479">Metal-binding</keyword>
<feature type="signal peptide" evidence="5">
    <location>
        <begin position="1"/>
        <end position="18"/>
    </location>
</feature>
<dbReference type="Pfam" id="PF21419">
    <property type="entry name" value="RoxA-like_Cyt-c"/>
    <property type="match status" value="1"/>
</dbReference>
<keyword evidence="3 4" id="KW-0408">Iron</keyword>
<dbReference type="SUPFAM" id="SSF46626">
    <property type="entry name" value="Cytochrome c"/>
    <property type="match status" value="1"/>
</dbReference>
<comment type="caution">
    <text evidence="7">The sequence shown here is derived from an EMBL/GenBank/DDBJ whole genome shotgun (WGS) entry which is preliminary data.</text>
</comment>
<evidence type="ECO:0000313" key="8">
    <source>
        <dbReference type="Proteomes" id="UP000196531"/>
    </source>
</evidence>
<dbReference type="EMBL" id="MAAO01000008">
    <property type="protein sequence ID" value="OUR95429.1"/>
    <property type="molecule type" value="Genomic_DNA"/>
</dbReference>
<evidence type="ECO:0000256" key="4">
    <source>
        <dbReference type="PROSITE-ProRule" id="PRU00433"/>
    </source>
</evidence>
<feature type="domain" description="Cytochrome c" evidence="6">
    <location>
        <begin position="360"/>
        <end position="447"/>
    </location>
</feature>
<accession>A0A1Y5F9T6</accession>
<gene>
    <name evidence="7" type="ORF">A9Q84_16480</name>
</gene>
<name>A0A1Y5F9T6_9BACT</name>
<organism evidence="7 8">
    <name type="scientific">Halobacteriovorax marinus</name>
    <dbReference type="NCBI Taxonomy" id="97084"/>
    <lineage>
        <taxon>Bacteria</taxon>
        <taxon>Pseudomonadati</taxon>
        <taxon>Bdellovibrionota</taxon>
        <taxon>Bacteriovoracia</taxon>
        <taxon>Bacteriovoracales</taxon>
        <taxon>Halobacteriovoraceae</taxon>
        <taxon>Halobacteriovorax</taxon>
    </lineage>
</organism>
<dbReference type="Gene3D" id="1.10.760.10">
    <property type="entry name" value="Cytochrome c-like domain"/>
    <property type="match status" value="1"/>
</dbReference>
<keyword evidence="1 4" id="KW-0349">Heme</keyword>
<dbReference type="GO" id="GO:0004130">
    <property type="term" value="F:cytochrome-c peroxidase activity"/>
    <property type="evidence" value="ECO:0007669"/>
    <property type="project" value="TreeGrafter"/>
</dbReference>
<dbReference type="GO" id="GO:0020037">
    <property type="term" value="F:heme binding"/>
    <property type="evidence" value="ECO:0007669"/>
    <property type="project" value="InterPro"/>
</dbReference>
<dbReference type="InterPro" id="IPR009056">
    <property type="entry name" value="Cyt_c-like_dom"/>
</dbReference>
<evidence type="ECO:0000256" key="2">
    <source>
        <dbReference type="ARBA" id="ARBA00022723"/>
    </source>
</evidence>
<dbReference type="GO" id="GO:0009055">
    <property type="term" value="F:electron transfer activity"/>
    <property type="evidence" value="ECO:0007669"/>
    <property type="project" value="InterPro"/>
</dbReference>
<evidence type="ECO:0000256" key="5">
    <source>
        <dbReference type="SAM" id="SignalP"/>
    </source>
</evidence>
<evidence type="ECO:0000256" key="1">
    <source>
        <dbReference type="ARBA" id="ARBA00022617"/>
    </source>
</evidence>
<dbReference type="GO" id="GO:0046872">
    <property type="term" value="F:metal ion binding"/>
    <property type="evidence" value="ECO:0007669"/>
    <property type="project" value="UniProtKB-KW"/>
</dbReference>
<sequence>MHKVLFSLVLMISTTVFANTSSWDKADWSRNATLATGEHRENIYKLGSEEFKKKQRNGFIHALQYPVTVTGLLVPFEPLKNFLEASETNPLRRLIQRVAKKKIGFNDIQGMYDWVGLNPYNDENAVGIYKIPYPNGVKPEVPMGATIMNTAKGKGLTFSCATCHTGRLFGKSIMGLTNKRVRANRFFHMAKKTIPFVPSKLFKASTRATEDERLQFRRTKYNLNSVGVTDPQVLGLDTSLPQVALSLSRRNLDEYATKNKFLEKFPRRNPLHKFVADSKPAVWWNLKYKTRWLSDGSIVEGNPILTNFLWNELGRGTDLKELEKWMADNTETIKELTVAAFSTKAPRWTDFFAASTIDLPAAKRGEDVFKNRCSKCHGDYEKAWNLPNASELSDIKILETTIVKYHKKTPVKDVGTDPNRYQGMKYFAKRLNDLKISKWMNTVVVPQKGYVPPPLVGIWARYPYLHNNSIPNLCALLSKVSERPKTFFQGPANDIERDFSSECVGYPVGDDIPKEWLADTDAFFDTRKPGLRNIGHTKAFIDSNGNELLTPAQKRDLIVFLKTL</sequence>
<dbReference type="InterPro" id="IPR036909">
    <property type="entry name" value="Cyt_c-like_dom_sf"/>
</dbReference>
<dbReference type="PROSITE" id="PS51007">
    <property type="entry name" value="CYTC"/>
    <property type="match status" value="1"/>
</dbReference>
<reference evidence="8" key="1">
    <citation type="journal article" date="2017" name="Proc. Natl. Acad. Sci. U.S.A.">
        <title>Simulation of Deepwater Horizon oil plume reveals substrate specialization within a complex community of hydrocarbon-degraders.</title>
        <authorList>
            <person name="Hu P."/>
            <person name="Dubinsky E.A."/>
            <person name="Probst A.J."/>
            <person name="Wang J."/>
            <person name="Sieber C.M.K."/>
            <person name="Tom L.M."/>
            <person name="Gardinali P."/>
            <person name="Banfield J.F."/>
            <person name="Atlas R.M."/>
            <person name="Andersen G.L."/>
        </authorList>
    </citation>
    <scope>NUCLEOTIDE SEQUENCE [LARGE SCALE GENOMIC DNA]</scope>
</reference>
<dbReference type="InterPro" id="IPR051395">
    <property type="entry name" value="Cytochrome_c_Peroxidase/MauG"/>
</dbReference>
<keyword evidence="5" id="KW-0732">Signal</keyword>
<dbReference type="PANTHER" id="PTHR30600:SF9">
    <property type="entry name" value="BLR7738 PROTEIN"/>
    <property type="match status" value="1"/>
</dbReference>
<feature type="chain" id="PRO_5013096733" description="Cytochrome c domain-containing protein" evidence="5">
    <location>
        <begin position="19"/>
        <end position="564"/>
    </location>
</feature>
<evidence type="ECO:0000259" key="6">
    <source>
        <dbReference type="PROSITE" id="PS51007"/>
    </source>
</evidence>
<dbReference type="PANTHER" id="PTHR30600">
    <property type="entry name" value="CYTOCHROME C PEROXIDASE-RELATED"/>
    <property type="match status" value="1"/>
</dbReference>
<protein>
    <recommendedName>
        <fullName evidence="6">Cytochrome c domain-containing protein</fullName>
    </recommendedName>
</protein>
<proteinExistence type="predicted"/>